<keyword evidence="10" id="KW-1185">Reference proteome</keyword>
<dbReference type="PANTHER" id="PTHR31973">
    <property type="entry name" value="POLYPROTEIN, PUTATIVE-RELATED"/>
    <property type="match status" value="1"/>
</dbReference>
<dbReference type="Gene3D" id="1.25.40.10">
    <property type="entry name" value="Tetratricopeptide repeat domain"/>
    <property type="match status" value="1"/>
</dbReference>
<gene>
    <name evidence="9" type="ORF">Tco_1030520</name>
</gene>
<feature type="compositionally biased region" description="Polar residues" evidence="7">
    <location>
        <begin position="392"/>
        <end position="401"/>
    </location>
</feature>
<comment type="caution">
    <text evidence="9">The sequence shown here is derived from an EMBL/GenBank/DDBJ whole genome shotgun (WGS) entry which is preliminary data.</text>
</comment>
<dbReference type="SMART" id="SM00575">
    <property type="entry name" value="ZnF_PMZ"/>
    <property type="match status" value="1"/>
</dbReference>
<dbReference type="Pfam" id="PF10551">
    <property type="entry name" value="MULE"/>
    <property type="match status" value="1"/>
</dbReference>
<accession>A0ABQ5G753</accession>
<dbReference type="Proteomes" id="UP001151760">
    <property type="component" value="Unassembled WGS sequence"/>
</dbReference>
<evidence type="ECO:0000256" key="6">
    <source>
        <dbReference type="PROSITE-ProRule" id="PRU00708"/>
    </source>
</evidence>
<keyword evidence="4" id="KW-0862">Zinc</keyword>
<dbReference type="InterPro" id="IPR018289">
    <property type="entry name" value="MULE_transposase_dom"/>
</dbReference>
<organism evidence="9 10">
    <name type="scientific">Tanacetum coccineum</name>
    <dbReference type="NCBI Taxonomy" id="301880"/>
    <lineage>
        <taxon>Eukaryota</taxon>
        <taxon>Viridiplantae</taxon>
        <taxon>Streptophyta</taxon>
        <taxon>Embryophyta</taxon>
        <taxon>Tracheophyta</taxon>
        <taxon>Spermatophyta</taxon>
        <taxon>Magnoliopsida</taxon>
        <taxon>eudicotyledons</taxon>
        <taxon>Gunneridae</taxon>
        <taxon>Pentapetalae</taxon>
        <taxon>asterids</taxon>
        <taxon>campanulids</taxon>
        <taxon>Asterales</taxon>
        <taxon>Asteraceae</taxon>
        <taxon>Asteroideae</taxon>
        <taxon>Anthemideae</taxon>
        <taxon>Anthemidinae</taxon>
        <taxon>Tanacetum</taxon>
    </lineage>
</organism>
<reference evidence="9" key="1">
    <citation type="journal article" date="2022" name="Int. J. Mol. Sci.">
        <title>Draft Genome of Tanacetum Coccineum: Genomic Comparison of Closely Related Tanacetum-Family Plants.</title>
        <authorList>
            <person name="Yamashiro T."/>
            <person name="Shiraishi A."/>
            <person name="Nakayama K."/>
            <person name="Satake H."/>
        </authorList>
    </citation>
    <scope>NUCLEOTIDE SEQUENCE</scope>
</reference>
<evidence type="ECO:0000256" key="3">
    <source>
        <dbReference type="ARBA" id="ARBA00022771"/>
    </source>
</evidence>
<protein>
    <submittedName>
        <fullName evidence="9">Transposase, MuDR, MULE transposase domain protein</fullName>
    </submittedName>
</protein>
<reference evidence="9" key="2">
    <citation type="submission" date="2022-01" db="EMBL/GenBank/DDBJ databases">
        <authorList>
            <person name="Yamashiro T."/>
            <person name="Shiraishi A."/>
            <person name="Satake H."/>
            <person name="Nakayama K."/>
        </authorList>
    </citation>
    <scope>NUCLEOTIDE SEQUENCE</scope>
</reference>
<dbReference type="PANTHER" id="PTHR31973:SF185">
    <property type="entry name" value="TRANSPOSASE, MUDR, PLANT, MULE TRANSPOSASE DOMAIN-CONTAINING PROTEIN"/>
    <property type="match status" value="1"/>
</dbReference>
<evidence type="ECO:0000256" key="7">
    <source>
        <dbReference type="SAM" id="MobiDB-lite"/>
    </source>
</evidence>
<evidence type="ECO:0000256" key="5">
    <source>
        <dbReference type="PROSITE-ProRule" id="PRU00325"/>
    </source>
</evidence>
<proteinExistence type="predicted"/>
<dbReference type="Pfam" id="PF04434">
    <property type="entry name" value="SWIM"/>
    <property type="match status" value="1"/>
</dbReference>
<evidence type="ECO:0000313" key="9">
    <source>
        <dbReference type="EMBL" id="GJT71234.1"/>
    </source>
</evidence>
<name>A0ABQ5G753_9ASTR</name>
<feature type="region of interest" description="Disordered" evidence="7">
    <location>
        <begin position="381"/>
        <end position="401"/>
    </location>
</feature>
<dbReference type="Pfam" id="PF01535">
    <property type="entry name" value="PPR"/>
    <property type="match status" value="1"/>
</dbReference>
<dbReference type="InterPro" id="IPR002885">
    <property type="entry name" value="PPR_rpt"/>
</dbReference>
<keyword evidence="1" id="KW-0479">Metal-binding</keyword>
<dbReference type="NCBIfam" id="TIGR00756">
    <property type="entry name" value="PPR"/>
    <property type="match status" value="2"/>
</dbReference>
<dbReference type="InterPro" id="IPR011990">
    <property type="entry name" value="TPR-like_helical_dom_sf"/>
</dbReference>
<evidence type="ECO:0000256" key="4">
    <source>
        <dbReference type="ARBA" id="ARBA00022833"/>
    </source>
</evidence>
<dbReference type="InterPro" id="IPR006564">
    <property type="entry name" value="Znf_PMZ"/>
</dbReference>
<feature type="domain" description="SWIM-type" evidence="8">
    <location>
        <begin position="301"/>
        <end position="335"/>
    </location>
</feature>
<feature type="repeat" description="PPR" evidence="6">
    <location>
        <begin position="608"/>
        <end position="642"/>
    </location>
</feature>
<dbReference type="PROSITE" id="PS51375">
    <property type="entry name" value="PPR"/>
    <property type="match status" value="1"/>
</dbReference>
<dbReference type="EMBL" id="BQNB010018150">
    <property type="protein sequence ID" value="GJT71234.1"/>
    <property type="molecule type" value="Genomic_DNA"/>
</dbReference>
<keyword evidence="3 5" id="KW-0863">Zinc-finger</keyword>
<evidence type="ECO:0000313" key="10">
    <source>
        <dbReference type="Proteomes" id="UP001151760"/>
    </source>
</evidence>
<evidence type="ECO:0000256" key="1">
    <source>
        <dbReference type="ARBA" id="ARBA00022723"/>
    </source>
</evidence>
<keyword evidence="2" id="KW-0677">Repeat</keyword>
<sequence>MGKIFDNKESLILAVRLKALSEGFQFLTDRKKNQGTVTRIKTDDNGVFEMLFIAIGASIRTFLNYLRPVLMIDAAHLKGLYKGTNLVAVAMDGNNQIVPIAFGICKGETGPCWSWWMSVLKECIGDNPNLLFISDRHAAIALAVEKEFPLAFHAVCCRHLMMNLGLKNKKRKGLFWKICKAYTREDYATNMNTLQIVQPDAHEKLCRAGPQRWSRAHCPLVRYNYMTSNSVESVNACSVIYRKEPVLKLAETYRAMVQECKYDVRNNRLGSKQSGKKKMKSATWVVKGVNAYQYEVSDGQYIREVNLQTGLCGCRKWQLSGLPCGHVIAITRFLGLTDCVNYVADWFKKPKYQATYSESIHSLGNMQQWEFPENIQKAIPPRMDNPQPGRPKNTNRIQSQGEEPRIIRCTRCTQTGHRRDQCGQPFVVQPPVNIRTNNDQQFTQNNQPSFNNPTQQFVNTFNNINHYTSQQYADTTYPSQPYCQTPYPSQPYDQHFANTSQPYTGHYTESSQIPAPTPLSFNLYIEDETKKFRVGSGWVWTAYSGIVVKACGRINGVKEGGMVHGLVLKFGFGLDLFVLSSLVSMYAKFGDVGSARRVFDWMGEKERDVVTWNALLDGYVKRGEVDVAKDLFDEMGVKNVVSWAVMVDGLAKSGRVDEVRRVFDEMPKREREDCEPSARKSSSSHASILGEELLQNVRRVIDELDQRGWLTLSEIAYAQSVLVRSTWAAEALLRKDTIEKKRDFICKSYVAYENKRDLRR</sequence>
<evidence type="ECO:0000256" key="2">
    <source>
        <dbReference type="ARBA" id="ARBA00022737"/>
    </source>
</evidence>
<dbReference type="InterPro" id="IPR007527">
    <property type="entry name" value="Znf_SWIM"/>
</dbReference>
<dbReference type="Pfam" id="PF13041">
    <property type="entry name" value="PPR_2"/>
    <property type="match status" value="1"/>
</dbReference>
<dbReference type="PROSITE" id="PS50966">
    <property type="entry name" value="ZF_SWIM"/>
    <property type="match status" value="1"/>
</dbReference>
<evidence type="ECO:0000259" key="8">
    <source>
        <dbReference type="PROSITE" id="PS50966"/>
    </source>
</evidence>